<feature type="active site" description="Acyl-thioester intermediate" evidence="6">
    <location>
        <position position="90"/>
    </location>
</feature>
<dbReference type="PROSITE" id="PS00099">
    <property type="entry name" value="THIOLASE_3"/>
    <property type="match status" value="1"/>
</dbReference>
<dbReference type="EC" id="2.3.1.16" evidence="5"/>
<proteinExistence type="inferred from homology"/>
<dbReference type="GO" id="GO:0003988">
    <property type="term" value="F:acetyl-CoA C-acyltransferase activity"/>
    <property type="evidence" value="ECO:0007669"/>
    <property type="project" value="UniProtKB-EC"/>
</dbReference>
<evidence type="ECO:0000256" key="3">
    <source>
        <dbReference type="ARBA" id="ARBA00022679"/>
    </source>
</evidence>
<dbReference type="GO" id="GO:0006635">
    <property type="term" value="P:fatty acid beta-oxidation"/>
    <property type="evidence" value="ECO:0007669"/>
    <property type="project" value="TreeGrafter"/>
</dbReference>
<dbReference type="InterPro" id="IPR020616">
    <property type="entry name" value="Thiolase_N"/>
</dbReference>
<protein>
    <recommendedName>
        <fullName evidence="5">acetyl-CoA C-acyltransferase</fullName>
        <ecNumber evidence="5">2.3.1.16</ecNumber>
    </recommendedName>
</protein>
<evidence type="ECO:0000256" key="7">
    <source>
        <dbReference type="RuleBase" id="RU003557"/>
    </source>
</evidence>
<evidence type="ECO:0000256" key="6">
    <source>
        <dbReference type="PIRSR" id="PIRSR000429-1"/>
    </source>
</evidence>
<dbReference type="Proteomes" id="UP000030185">
    <property type="component" value="Unassembled WGS sequence"/>
</dbReference>
<dbReference type="NCBIfam" id="TIGR01930">
    <property type="entry name" value="AcCoA-C-Actrans"/>
    <property type="match status" value="1"/>
</dbReference>
<dbReference type="SUPFAM" id="SSF53901">
    <property type="entry name" value="Thiolase-like"/>
    <property type="match status" value="2"/>
</dbReference>
<dbReference type="Gene3D" id="3.40.47.10">
    <property type="match status" value="1"/>
</dbReference>
<dbReference type="Pfam" id="PF02803">
    <property type="entry name" value="Thiolase_C"/>
    <property type="match status" value="1"/>
</dbReference>
<evidence type="ECO:0000256" key="2">
    <source>
        <dbReference type="ARBA" id="ARBA00010982"/>
    </source>
</evidence>
<dbReference type="AlphaFoldDB" id="A0A098LFG3"/>
<gene>
    <name evidence="10" type="ORF">MYP_1971</name>
</gene>
<feature type="active site" description="Proton acceptor" evidence="6">
    <location>
        <position position="377"/>
    </location>
</feature>
<evidence type="ECO:0000313" key="11">
    <source>
        <dbReference type="Proteomes" id="UP000030185"/>
    </source>
</evidence>
<dbReference type="InterPro" id="IPR020610">
    <property type="entry name" value="Thiolase_AS"/>
</dbReference>
<dbReference type="OrthoDB" id="9764892at2"/>
<sequence length="391" mass="42026">MNTYIVAGYRSAVGKAPRGVFRFFRPDDLATEVIKHLVNSVPSLDKERIDDVIVGNATPEAEQGLNIGRMISLMGLNTVKVPGMTVNRYCASGLETIAIAHAKISAGMADCIIAGGAECMSPIPFGGWKIVPNYELTKEHADYYWGMGLTAEAVADQYKVSREDQDAFAFQSHMKALNAIKNGLFKDDIVPITVKETYLDENEKKKTREYVVANDEGPRADTNIASLNKLKPVFAANGSVTAGNSSQTSDGAAFVLLMSEKMVKELNVKPIARMVSYATAGVEPRIMGIGPIDAIPKAVKMAGMKLDDIDLVELNEAFASQSLAVIRETGLNPDKVNVNGGAIALGHPLGCTGAKLSVQIFNELKRRNKKYGMVTMCVGTGQGAAGIFEML</sequence>
<dbReference type="PROSITE" id="PS00737">
    <property type="entry name" value="THIOLASE_2"/>
    <property type="match status" value="1"/>
</dbReference>
<evidence type="ECO:0000313" key="10">
    <source>
        <dbReference type="EMBL" id="GAL84743.1"/>
    </source>
</evidence>
<dbReference type="PANTHER" id="PTHR43853:SF21">
    <property type="entry name" value="STEROID 3-KETOACYL-COA THIOLASE"/>
    <property type="match status" value="1"/>
</dbReference>
<evidence type="ECO:0000259" key="8">
    <source>
        <dbReference type="Pfam" id="PF00108"/>
    </source>
</evidence>
<dbReference type="InterPro" id="IPR002155">
    <property type="entry name" value="Thiolase"/>
</dbReference>
<dbReference type="PROSITE" id="PS00098">
    <property type="entry name" value="THIOLASE_1"/>
    <property type="match status" value="1"/>
</dbReference>
<dbReference type="RefSeq" id="WP_045462066.1">
    <property type="nucleotide sequence ID" value="NZ_BBLT01000003.1"/>
</dbReference>
<dbReference type="InterPro" id="IPR020617">
    <property type="entry name" value="Thiolase_C"/>
</dbReference>
<dbReference type="InterPro" id="IPR020613">
    <property type="entry name" value="Thiolase_CS"/>
</dbReference>
<dbReference type="InterPro" id="IPR016039">
    <property type="entry name" value="Thiolase-like"/>
</dbReference>
<name>A0A098LFG3_9BACT</name>
<keyword evidence="11" id="KW-1185">Reference proteome</keyword>
<dbReference type="eggNOG" id="COG0183">
    <property type="taxonomic scope" value="Bacteria"/>
</dbReference>
<evidence type="ECO:0000256" key="5">
    <source>
        <dbReference type="ARBA" id="ARBA00024073"/>
    </source>
</evidence>
<accession>A0A098LFG3</accession>
<comment type="pathway">
    <text evidence="1">Lipid metabolism.</text>
</comment>
<dbReference type="FunFam" id="3.40.47.10:FF:000010">
    <property type="entry name" value="Acetyl-CoA acetyltransferase (Thiolase)"/>
    <property type="match status" value="1"/>
</dbReference>
<evidence type="ECO:0000256" key="1">
    <source>
        <dbReference type="ARBA" id="ARBA00005189"/>
    </source>
</evidence>
<dbReference type="STRING" id="153721.MYP_1971"/>
<dbReference type="GO" id="GO:0005737">
    <property type="term" value="C:cytoplasm"/>
    <property type="evidence" value="ECO:0007669"/>
    <property type="project" value="UniProtKB-ARBA"/>
</dbReference>
<feature type="domain" description="Thiolase C-terminal" evidence="9">
    <location>
        <begin position="269"/>
        <end position="389"/>
    </location>
</feature>
<feature type="active site" description="Proton acceptor" evidence="6">
    <location>
        <position position="347"/>
    </location>
</feature>
<keyword evidence="3 7" id="KW-0808">Transferase</keyword>
<dbReference type="PANTHER" id="PTHR43853">
    <property type="entry name" value="3-KETOACYL-COA THIOLASE, PEROXISOMAL"/>
    <property type="match status" value="1"/>
</dbReference>
<comment type="caution">
    <text evidence="10">The sequence shown here is derived from an EMBL/GenBank/DDBJ whole genome shotgun (WGS) entry which is preliminary data.</text>
</comment>
<dbReference type="CDD" id="cd00751">
    <property type="entry name" value="thiolase"/>
    <property type="match status" value="1"/>
</dbReference>
<dbReference type="InterPro" id="IPR020615">
    <property type="entry name" value="Thiolase_acyl_enz_int_AS"/>
</dbReference>
<dbReference type="GO" id="GO:0010124">
    <property type="term" value="P:phenylacetate catabolic process"/>
    <property type="evidence" value="ECO:0007669"/>
    <property type="project" value="TreeGrafter"/>
</dbReference>
<dbReference type="InterPro" id="IPR050215">
    <property type="entry name" value="Thiolase-like_sf_Thiolase"/>
</dbReference>
<dbReference type="PIRSF" id="PIRSF000429">
    <property type="entry name" value="Ac-CoA_Ac_transf"/>
    <property type="match status" value="1"/>
</dbReference>
<comment type="similarity">
    <text evidence="2 7">Belongs to the thiolase-like superfamily. Thiolase family.</text>
</comment>
<evidence type="ECO:0000259" key="9">
    <source>
        <dbReference type="Pfam" id="PF02803"/>
    </source>
</evidence>
<evidence type="ECO:0000256" key="4">
    <source>
        <dbReference type="ARBA" id="ARBA00023315"/>
    </source>
</evidence>
<dbReference type="Pfam" id="PF00108">
    <property type="entry name" value="Thiolase_N"/>
    <property type="match status" value="1"/>
</dbReference>
<dbReference type="EMBL" id="BBLT01000003">
    <property type="protein sequence ID" value="GAL84743.1"/>
    <property type="molecule type" value="Genomic_DNA"/>
</dbReference>
<reference evidence="10 11" key="1">
    <citation type="submission" date="2014-09" db="EMBL/GenBank/DDBJ databases">
        <title>Sporocytophaga myxococcoides PG-01 genome sequencing.</title>
        <authorList>
            <person name="Liu L."/>
            <person name="Gao P.J."/>
            <person name="Chen G.J."/>
            <person name="Wang L.S."/>
        </authorList>
    </citation>
    <scope>NUCLEOTIDE SEQUENCE [LARGE SCALE GENOMIC DNA]</scope>
    <source>
        <strain evidence="10 11">PG-01</strain>
    </source>
</reference>
<keyword evidence="4 7" id="KW-0012">Acyltransferase</keyword>
<feature type="domain" description="Thiolase N-terminal" evidence="8">
    <location>
        <begin position="4"/>
        <end position="261"/>
    </location>
</feature>
<organism evidence="10 11">
    <name type="scientific">Sporocytophaga myxococcoides</name>
    <dbReference type="NCBI Taxonomy" id="153721"/>
    <lineage>
        <taxon>Bacteria</taxon>
        <taxon>Pseudomonadati</taxon>
        <taxon>Bacteroidota</taxon>
        <taxon>Cytophagia</taxon>
        <taxon>Cytophagales</taxon>
        <taxon>Cytophagaceae</taxon>
        <taxon>Sporocytophaga</taxon>
    </lineage>
</organism>